<dbReference type="EMBL" id="CP001349">
    <property type="protein sequence ID" value="ACL60533.1"/>
    <property type="molecule type" value="Genomic_DNA"/>
</dbReference>
<evidence type="ECO:0000313" key="1">
    <source>
        <dbReference type="EMBL" id="ACL60533.1"/>
    </source>
</evidence>
<sequence length="52" mass="5859">MTKPKGFKGPTFIVWDRLSMRLLVLGTMRMMQRIVRAVVLPSIPALPSMSCP</sequence>
<dbReference type="AlphaFoldDB" id="B8IQM1"/>
<evidence type="ECO:0000313" key="2">
    <source>
        <dbReference type="Proteomes" id="UP000008207"/>
    </source>
</evidence>
<organism evidence="1 2">
    <name type="scientific">Methylobacterium nodulans (strain LMG 21967 / CNCM I-2342 / ORS 2060)</name>
    <dbReference type="NCBI Taxonomy" id="460265"/>
    <lineage>
        <taxon>Bacteria</taxon>
        <taxon>Pseudomonadati</taxon>
        <taxon>Pseudomonadota</taxon>
        <taxon>Alphaproteobacteria</taxon>
        <taxon>Hyphomicrobiales</taxon>
        <taxon>Methylobacteriaceae</taxon>
        <taxon>Methylobacterium</taxon>
    </lineage>
</organism>
<dbReference type="KEGG" id="mno:Mnod_5698"/>
<dbReference type="HOGENOM" id="CLU_3081705_0_0_5"/>
<accession>B8IQM1</accession>
<keyword evidence="2" id="KW-1185">Reference proteome</keyword>
<gene>
    <name evidence="1" type="ordered locus">Mnod_5698</name>
</gene>
<proteinExistence type="predicted"/>
<protein>
    <submittedName>
        <fullName evidence="1">Uncharacterized protein</fullName>
    </submittedName>
</protein>
<name>B8IQM1_METNO</name>
<dbReference type="Proteomes" id="UP000008207">
    <property type="component" value="Chromosome"/>
</dbReference>
<reference evidence="1 2" key="1">
    <citation type="submission" date="2009-01" db="EMBL/GenBank/DDBJ databases">
        <title>Complete sequence of chromosome of Methylobacterium nodulans ORS 2060.</title>
        <authorList>
            <consortium name="US DOE Joint Genome Institute"/>
            <person name="Lucas S."/>
            <person name="Copeland A."/>
            <person name="Lapidus A."/>
            <person name="Glavina del Rio T."/>
            <person name="Dalin E."/>
            <person name="Tice H."/>
            <person name="Bruce D."/>
            <person name="Goodwin L."/>
            <person name="Pitluck S."/>
            <person name="Sims D."/>
            <person name="Brettin T."/>
            <person name="Detter J.C."/>
            <person name="Han C."/>
            <person name="Larimer F."/>
            <person name="Land M."/>
            <person name="Hauser L."/>
            <person name="Kyrpides N."/>
            <person name="Ivanova N."/>
            <person name="Marx C.J."/>
            <person name="Richardson P."/>
        </authorList>
    </citation>
    <scope>NUCLEOTIDE SEQUENCE [LARGE SCALE GENOMIC DNA]</scope>
    <source>
        <strain evidence="2">LMG 21967 / CNCM I-2342 / ORS 2060</strain>
    </source>
</reference>